<dbReference type="EMBL" id="CP003358">
    <property type="protein sequence ID" value="AGB48227.1"/>
    <property type="molecule type" value="Genomic_DNA"/>
</dbReference>
<sequence length="220" mass="24360">MCEGVIENEFVEFDQAEIARLAGVDEAQLEKWVDQKVVVQESNVYAVIDAAAAAILAEVGVRDGWLLRFTKLVSEHLVFHVFDVCPKAIATQRQGAHGKLVHAPRHMGIMANAFAASLDHEPYRFALLQYGMCIQLAGRAQSRFPDGSRAHVTLDLRRIARTIAGRLRQPLVVSVYRPAERTRKSADRARRITLDKTEIGREADGSTGMPNNLSNFPAIG</sequence>
<protein>
    <submittedName>
        <fullName evidence="2">Uncharacterized protein</fullName>
    </submittedName>
</protein>
<feature type="region of interest" description="Disordered" evidence="1">
    <location>
        <begin position="201"/>
        <end position="220"/>
    </location>
</feature>
<name>L0KS10_MESAW</name>
<gene>
    <name evidence="2" type="ordered locus">Mesau_06008</name>
</gene>
<dbReference type="AlphaFoldDB" id="L0KS10"/>
<evidence type="ECO:0000256" key="1">
    <source>
        <dbReference type="SAM" id="MobiDB-lite"/>
    </source>
</evidence>
<dbReference type="HOGENOM" id="CLU_1254705_0_0_5"/>
<proteinExistence type="predicted"/>
<dbReference type="GeneID" id="90993185"/>
<dbReference type="Proteomes" id="UP000010998">
    <property type="component" value="Chromosome"/>
</dbReference>
<reference evidence="3" key="1">
    <citation type="submission" date="2012-02" db="EMBL/GenBank/DDBJ databases">
        <title>Complete sequence of Mesorhizobium australicum WSM2073.</title>
        <authorList>
            <person name="Lucas S."/>
            <person name="Han J."/>
            <person name="Lapidus A."/>
            <person name="Cheng J.-F."/>
            <person name="Goodwin L."/>
            <person name="Pitluck S."/>
            <person name="Peters L."/>
            <person name="Gu W."/>
            <person name="Detter J.C."/>
            <person name="Han C."/>
            <person name="Tapia R."/>
            <person name="Land M."/>
            <person name="Hauser L."/>
            <person name="Kyrpides N."/>
            <person name="Ivanova N."/>
            <person name="Pagani I."/>
            <person name="Reeve W.G."/>
            <person name="Howieson J.G."/>
            <person name="Tiwari R.P."/>
            <person name="O'Hara G.W."/>
            <person name="Atkins C.A."/>
            <person name="Ronson C.W."/>
            <person name="Nandasena K.G."/>
            <person name="Woyke T."/>
        </authorList>
    </citation>
    <scope>NUCLEOTIDE SEQUENCE [LARGE SCALE GENOMIC DNA]</scope>
    <source>
        <strain evidence="3">LMG 24608 / HAMBI 3006 / WSM2073</strain>
    </source>
</reference>
<feature type="compositionally biased region" description="Polar residues" evidence="1">
    <location>
        <begin position="208"/>
        <end position="220"/>
    </location>
</feature>
<keyword evidence="3" id="KW-1185">Reference proteome</keyword>
<dbReference type="KEGG" id="mam:Mesau_06008"/>
<evidence type="ECO:0000313" key="3">
    <source>
        <dbReference type="Proteomes" id="UP000010998"/>
    </source>
</evidence>
<organism evidence="2 3">
    <name type="scientific">Mesorhizobium australicum (strain HAMBI 3006 / LMG 24608 / WSM2073)</name>
    <dbReference type="NCBI Taxonomy" id="754035"/>
    <lineage>
        <taxon>Bacteria</taxon>
        <taxon>Pseudomonadati</taxon>
        <taxon>Pseudomonadota</taxon>
        <taxon>Alphaproteobacteria</taxon>
        <taxon>Hyphomicrobiales</taxon>
        <taxon>Phyllobacteriaceae</taxon>
        <taxon>Mesorhizobium</taxon>
    </lineage>
</organism>
<accession>L0KS10</accession>
<dbReference type="RefSeq" id="WP_015319272.1">
    <property type="nucleotide sequence ID" value="NC_019973.1"/>
</dbReference>
<evidence type="ECO:0000313" key="2">
    <source>
        <dbReference type="EMBL" id="AGB48227.1"/>
    </source>
</evidence>